<dbReference type="Gene3D" id="1.20.1250.20">
    <property type="entry name" value="MFS general substrate transporter like domains"/>
    <property type="match status" value="2"/>
</dbReference>
<comment type="catalytic activity">
    <reaction evidence="1">
        <text>D-fructose(out) = D-fructose(in)</text>
        <dbReference type="Rhea" id="RHEA:60372"/>
        <dbReference type="ChEBI" id="CHEBI:37721"/>
    </reaction>
</comment>
<proteinExistence type="inferred from homology"/>
<evidence type="ECO:0000256" key="9">
    <source>
        <dbReference type="ARBA" id="ARBA00022692"/>
    </source>
</evidence>
<feature type="transmembrane region" description="Helical" evidence="14">
    <location>
        <begin position="262"/>
        <end position="289"/>
    </location>
</feature>
<feature type="transmembrane region" description="Helical" evidence="14">
    <location>
        <begin position="415"/>
        <end position="435"/>
    </location>
</feature>
<comment type="caution">
    <text evidence="16">The sequence shown here is derived from an EMBL/GenBank/DDBJ whole genome shotgun (WGS) entry which is preliminary data.</text>
</comment>
<accession>A0A6G0J470</accession>
<feature type="domain" description="Major facilitator superfamily (MFS) profile" evidence="15">
    <location>
        <begin position="341"/>
        <end position="810"/>
    </location>
</feature>
<feature type="transmembrane region" description="Helical" evidence="14">
    <location>
        <begin position="447"/>
        <end position="464"/>
    </location>
</feature>
<dbReference type="GO" id="GO:0042383">
    <property type="term" value="C:sarcolemma"/>
    <property type="evidence" value="ECO:0007669"/>
    <property type="project" value="UniProtKB-SubCell"/>
</dbReference>
<feature type="transmembrane region" description="Helical" evidence="14">
    <location>
        <begin position="507"/>
        <end position="528"/>
    </location>
</feature>
<comment type="subcellular location">
    <subcellularLocation>
        <location evidence="2">Cell membrane</location>
        <location evidence="2">Sarcolemma</location>
    </subcellularLocation>
    <subcellularLocation>
        <location evidence="3">Cell membrane</location>
        <topology evidence="3">Multi-pass membrane protein</topology>
    </subcellularLocation>
</comment>
<feature type="transmembrane region" description="Helical" evidence="14">
    <location>
        <begin position="786"/>
        <end position="806"/>
    </location>
</feature>
<evidence type="ECO:0000256" key="14">
    <source>
        <dbReference type="SAM" id="Phobius"/>
    </source>
</evidence>
<comment type="similarity">
    <text evidence="4">Belongs to the major facilitator superfamily. Sugar transporter (TC 2.A.1.1) family. Glucose transporter subfamily.</text>
</comment>
<dbReference type="SUPFAM" id="SSF103473">
    <property type="entry name" value="MFS general substrate transporter"/>
    <property type="match status" value="2"/>
</dbReference>
<feature type="transmembrane region" description="Helical" evidence="14">
    <location>
        <begin position="333"/>
        <end position="351"/>
    </location>
</feature>
<evidence type="ECO:0000313" key="16">
    <source>
        <dbReference type="EMBL" id="KAE8298500.1"/>
    </source>
</evidence>
<evidence type="ECO:0000256" key="6">
    <source>
        <dbReference type="ARBA" id="ARBA00022448"/>
    </source>
</evidence>
<dbReference type="InterPro" id="IPR045263">
    <property type="entry name" value="GLUT"/>
</dbReference>
<dbReference type="PROSITE" id="PS00216">
    <property type="entry name" value="SUGAR_TRANSPORT_1"/>
    <property type="match status" value="1"/>
</dbReference>
<name>A0A6G0J470_LARCR</name>
<dbReference type="GO" id="GO:0005353">
    <property type="term" value="F:fructose transmembrane transporter activity"/>
    <property type="evidence" value="ECO:0007669"/>
    <property type="project" value="UniProtKB-ARBA"/>
</dbReference>
<feature type="transmembrane region" description="Helical" evidence="14">
    <location>
        <begin position="540"/>
        <end position="559"/>
    </location>
</feature>
<dbReference type="AlphaFoldDB" id="A0A6G0J470"/>
<keyword evidence="7" id="KW-1003">Cell membrane</keyword>
<feature type="domain" description="Major facilitator superfamily (MFS) profile" evidence="15">
    <location>
        <begin position="1"/>
        <end position="350"/>
    </location>
</feature>
<feature type="transmembrane region" description="Helical" evidence="14">
    <location>
        <begin position="234"/>
        <end position="256"/>
    </location>
</feature>
<protein>
    <recommendedName>
        <fullName evidence="5">Solute carrier family 2, facilitated glucose transporter member 5</fullName>
    </recommendedName>
    <alternativeName>
        <fullName evidence="13">Fructose transporter</fullName>
    </alternativeName>
    <alternativeName>
        <fullName evidence="12">Glucose transporter type 5, small intestine</fullName>
    </alternativeName>
</protein>
<feature type="transmembrane region" description="Helical" evidence="14">
    <location>
        <begin position="717"/>
        <end position="736"/>
    </location>
</feature>
<reference evidence="16 17" key="1">
    <citation type="submission" date="2019-07" db="EMBL/GenBank/DDBJ databases">
        <title>Chromosome genome assembly for large yellow croaker.</title>
        <authorList>
            <person name="Xiao S."/>
        </authorList>
    </citation>
    <scope>NUCLEOTIDE SEQUENCE [LARGE SCALE GENOMIC DNA]</scope>
    <source>
        <strain evidence="16">JMULYC20181020</strain>
        <tissue evidence="16">Muscle</tissue>
    </source>
</reference>
<dbReference type="InterPro" id="IPR020846">
    <property type="entry name" value="MFS_dom"/>
</dbReference>
<dbReference type="PROSITE" id="PS50850">
    <property type="entry name" value="MFS"/>
    <property type="match status" value="2"/>
</dbReference>
<feature type="transmembrane region" description="Helical" evidence="14">
    <location>
        <begin position="52"/>
        <end position="73"/>
    </location>
</feature>
<feature type="transmembrane region" description="Helical" evidence="14">
    <location>
        <begin position="693"/>
        <end position="711"/>
    </location>
</feature>
<evidence type="ECO:0000256" key="10">
    <source>
        <dbReference type="ARBA" id="ARBA00022989"/>
    </source>
</evidence>
<dbReference type="Proteomes" id="UP000424527">
    <property type="component" value="Unassembled WGS sequence"/>
</dbReference>
<dbReference type="PRINTS" id="PR00171">
    <property type="entry name" value="SUGRTRNSPORT"/>
</dbReference>
<feature type="transmembrane region" description="Helical" evidence="14">
    <location>
        <begin position="20"/>
        <end position="40"/>
    </location>
</feature>
<dbReference type="FunFam" id="1.20.1250.20:FF:001511">
    <property type="entry name" value="Solute carrier family 2, facilitated glucose transporter member 5"/>
    <property type="match status" value="2"/>
</dbReference>
<evidence type="ECO:0000256" key="8">
    <source>
        <dbReference type="ARBA" id="ARBA00022597"/>
    </source>
</evidence>
<dbReference type="Pfam" id="PF00083">
    <property type="entry name" value="Sugar_tr"/>
    <property type="match status" value="2"/>
</dbReference>
<dbReference type="InterPro" id="IPR005829">
    <property type="entry name" value="Sugar_transporter_CS"/>
</dbReference>
<evidence type="ECO:0000313" key="17">
    <source>
        <dbReference type="Proteomes" id="UP000424527"/>
    </source>
</evidence>
<dbReference type="InterPro" id="IPR003663">
    <property type="entry name" value="Sugar/inositol_transpt"/>
</dbReference>
<feature type="transmembrane region" description="Helical" evidence="14">
    <location>
        <begin position="205"/>
        <end position="227"/>
    </location>
</feature>
<keyword evidence="11 14" id="KW-0472">Membrane</keyword>
<dbReference type="EMBL" id="REGW02000003">
    <property type="protein sequence ID" value="KAE8298500.1"/>
    <property type="molecule type" value="Genomic_DNA"/>
</dbReference>
<keyword evidence="10 14" id="KW-1133">Transmembrane helix</keyword>
<dbReference type="GO" id="GO:0070837">
    <property type="term" value="P:dehydroascorbic acid transport"/>
    <property type="evidence" value="ECO:0007669"/>
    <property type="project" value="TreeGrafter"/>
</dbReference>
<evidence type="ECO:0000256" key="12">
    <source>
        <dbReference type="ARBA" id="ARBA00029961"/>
    </source>
</evidence>
<feature type="transmembrane region" description="Helical" evidence="14">
    <location>
        <begin position="85"/>
        <end position="104"/>
    </location>
</feature>
<feature type="transmembrane region" description="Helical" evidence="14">
    <location>
        <begin position="757"/>
        <end position="780"/>
    </location>
</feature>
<keyword evidence="17" id="KW-1185">Reference proteome</keyword>
<evidence type="ECO:0000256" key="7">
    <source>
        <dbReference type="ARBA" id="ARBA00022475"/>
    </source>
</evidence>
<dbReference type="PANTHER" id="PTHR23503">
    <property type="entry name" value="SOLUTE CARRIER FAMILY 2"/>
    <property type="match status" value="1"/>
</dbReference>
<gene>
    <name evidence="16" type="ORF">D5F01_LYC02999</name>
</gene>
<evidence type="ECO:0000256" key="4">
    <source>
        <dbReference type="ARBA" id="ARBA00007004"/>
    </source>
</evidence>
<keyword evidence="8 16" id="KW-0762">Sugar transport</keyword>
<dbReference type="NCBIfam" id="TIGR00879">
    <property type="entry name" value="SP"/>
    <property type="match status" value="2"/>
</dbReference>
<dbReference type="InterPro" id="IPR036259">
    <property type="entry name" value="MFS_trans_sf"/>
</dbReference>
<dbReference type="InterPro" id="IPR005828">
    <property type="entry name" value="MFS_sugar_transport-like"/>
</dbReference>
<dbReference type="GO" id="GO:0055056">
    <property type="term" value="F:D-glucose transmembrane transporter activity"/>
    <property type="evidence" value="ECO:0007669"/>
    <property type="project" value="TreeGrafter"/>
</dbReference>
<keyword evidence="6" id="KW-0813">Transport</keyword>
<dbReference type="PROSITE" id="PS00217">
    <property type="entry name" value="SUGAR_TRANSPORT_2"/>
    <property type="match status" value="1"/>
</dbReference>
<feature type="transmembrane region" description="Helical" evidence="14">
    <location>
        <begin position="476"/>
        <end position="495"/>
    </location>
</feature>
<keyword evidence="9 14" id="KW-0812">Transmembrane</keyword>
<evidence type="ECO:0000256" key="3">
    <source>
        <dbReference type="ARBA" id="ARBA00004651"/>
    </source>
</evidence>
<evidence type="ECO:0000256" key="11">
    <source>
        <dbReference type="ARBA" id="ARBA00023136"/>
    </source>
</evidence>
<dbReference type="GO" id="GO:0046323">
    <property type="term" value="P:D-glucose import"/>
    <property type="evidence" value="ECO:0007669"/>
    <property type="project" value="TreeGrafter"/>
</dbReference>
<organism evidence="16 17">
    <name type="scientific">Larimichthys crocea</name>
    <name type="common">Large yellow croaker</name>
    <name type="synonym">Pseudosciaena crocea</name>
    <dbReference type="NCBI Taxonomy" id="215358"/>
    <lineage>
        <taxon>Eukaryota</taxon>
        <taxon>Metazoa</taxon>
        <taxon>Chordata</taxon>
        <taxon>Craniata</taxon>
        <taxon>Vertebrata</taxon>
        <taxon>Euteleostomi</taxon>
        <taxon>Actinopterygii</taxon>
        <taxon>Neopterygii</taxon>
        <taxon>Teleostei</taxon>
        <taxon>Neoteleostei</taxon>
        <taxon>Acanthomorphata</taxon>
        <taxon>Eupercaria</taxon>
        <taxon>Sciaenidae</taxon>
        <taxon>Larimichthys</taxon>
    </lineage>
</organism>
<evidence type="ECO:0000256" key="13">
    <source>
        <dbReference type="ARBA" id="ARBA00031099"/>
    </source>
</evidence>
<evidence type="ECO:0000256" key="5">
    <source>
        <dbReference type="ARBA" id="ARBA00015973"/>
    </source>
</evidence>
<evidence type="ECO:0000259" key="15">
    <source>
        <dbReference type="PROSITE" id="PS50850"/>
    </source>
</evidence>
<dbReference type="GO" id="GO:1990539">
    <property type="term" value="P:fructose import across plasma membrane"/>
    <property type="evidence" value="ECO:0007669"/>
    <property type="project" value="UniProtKB-ARBA"/>
</dbReference>
<evidence type="ECO:0000256" key="1">
    <source>
        <dbReference type="ARBA" id="ARBA00000590"/>
    </source>
</evidence>
<feature type="transmembrane region" description="Helical" evidence="14">
    <location>
        <begin position="662"/>
        <end position="681"/>
    </location>
</feature>
<feature type="transmembrane region" description="Helical" evidence="14">
    <location>
        <begin position="301"/>
        <end position="321"/>
    </location>
</feature>
<sequence length="844" mass="94251">MSGALFAVTSRAAKSFEMIIISRVLVGINAGVSMNVQPMYFGESAPKHLRGAISLSSAVFTAFGVVLGQIVGLREILGSEWCWQYLLASNAIPGFIQLLTLPWFPESPRYLLIDRGDKEACINALRRLRGCEVQSSELDEILEEQAETKGMRPARPWDLFTDRSVRWQLITVMIISSAMQLCGNDSIYFYATYVFKEAGVSAEKVQYITIGTGTCEFTACILCNLLIERKGRRFMLMGGFILMTIWAVVFTIALSFQNHVSWMSYLSMACIFTYILSFGMGPAGVTGVLPTEIFNQTARPAAYMIAGSMMWINLFITGMLFPFLVSELSEFCFVPFGAVCLLSALYIGLFLPETKGKSLQAITSEFHKLNFKGQSKQCESQSQAQYQLGEDIQSFVNHTWMFRYGAPADGYTNQLIWSFIVAVFSLGAWAGAIHSGSLPVTYGRKNVLLFSNGVVVVAAVFMLFSRMARSFEMILLGRFLYGYNVGLGVSVQVMYLAETSPKNLRGFLTLTSSIFISFGKVVGQIIAIKEIMGTEEMWPYLLAVSGIPAILQFVMLPLFPESPRYLYIDKGDTESSRKALQWLWQEDNLKLEMDDMQKERDSKQGEKAKTVKDVLTSRCVRWQLLTLIIPCAGIQFCGINALDFYAFEIFRESGVPEDQTHYLHIGIGATLLISLSLSSFLIDRAGRKKLMGYGYLLMGIIMSILTVTMSYKDINSWIPYVNIALIFCVTCSYAIGPAGVSMALPAELFLQAWRPSAFVISGTINWLCMFLVGMLFSYIVEALGPFCFLIFVAYTVFSAAFLLYFVPETKGKTMVEVMEDFNKLNYKNRGADTEKTDVNLGTKI</sequence>
<evidence type="ECO:0000256" key="2">
    <source>
        <dbReference type="ARBA" id="ARBA00004135"/>
    </source>
</evidence>
<dbReference type="PANTHER" id="PTHR23503:SF54">
    <property type="entry name" value="MAJOR FACILITATOR SUPERFAMILY (MFS) PROFILE DOMAIN-CONTAINING PROTEIN"/>
    <property type="match status" value="1"/>
</dbReference>